<organism evidence="4 5">
    <name type="scientific">Chitinophaga terrae</name>
    <name type="common">ex Kim and Jung 2007</name>
    <dbReference type="NCBI Taxonomy" id="408074"/>
    <lineage>
        <taxon>Bacteria</taxon>
        <taxon>Pseudomonadati</taxon>
        <taxon>Bacteroidota</taxon>
        <taxon>Chitinophagia</taxon>
        <taxon>Chitinophagales</taxon>
        <taxon>Chitinophagaceae</taxon>
        <taxon>Chitinophaga</taxon>
    </lineage>
</organism>
<feature type="binding site" evidence="3">
    <location>
        <position position="247"/>
    </location>
    <ligand>
        <name>Mg(2+)</name>
        <dbReference type="ChEBI" id="CHEBI:18420"/>
        <label>1</label>
    </ligand>
</feature>
<evidence type="ECO:0000313" key="5">
    <source>
        <dbReference type="Proteomes" id="UP000199656"/>
    </source>
</evidence>
<dbReference type="GO" id="GO:0046872">
    <property type="term" value="F:metal ion binding"/>
    <property type="evidence" value="ECO:0007669"/>
    <property type="project" value="UniProtKB-KW"/>
</dbReference>
<comment type="similarity">
    <text evidence="1">Belongs to the ADP-ribosylglycohydrolase family.</text>
</comment>
<dbReference type="Pfam" id="PF03747">
    <property type="entry name" value="ADP_ribosyl_GH"/>
    <property type="match status" value="1"/>
</dbReference>
<feature type="binding site" evidence="3">
    <location>
        <position position="45"/>
    </location>
    <ligand>
        <name>Mg(2+)</name>
        <dbReference type="ChEBI" id="CHEBI:18420"/>
        <label>1</label>
    </ligand>
</feature>
<protein>
    <submittedName>
        <fullName evidence="4">ADP-ribosylglycohydrolase</fullName>
    </submittedName>
</protein>
<keyword evidence="3" id="KW-0479">Metal-binding</keyword>
<accession>A0A1H4G9W2</accession>
<dbReference type="GO" id="GO:0016787">
    <property type="term" value="F:hydrolase activity"/>
    <property type="evidence" value="ECO:0007669"/>
    <property type="project" value="UniProtKB-KW"/>
</dbReference>
<feature type="binding site" evidence="3">
    <location>
        <position position="46"/>
    </location>
    <ligand>
        <name>Mg(2+)</name>
        <dbReference type="ChEBI" id="CHEBI:18420"/>
        <label>1</label>
    </ligand>
</feature>
<dbReference type="SUPFAM" id="SSF101478">
    <property type="entry name" value="ADP-ribosylglycohydrolase"/>
    <property type="match status" value="1"/>
</dbReference>
<evidence type="ECO:0000256" key="3">
    <source>
        <dbReference type="PIRSR" id="PIRSR605502-1"/>
    </source>
</evidence>
<evidence type="ECO:0000313" key="4">
    <source>
        <dbReference type="EMBL" id="SEB06443.1"/>
    </source>
</evidence>
<reference evidence="5" key="1">
    <citation type="submission" date="2016-10" db="EMBL/GenBank/DDBJ databases">
        <authorList>
            <person name="Varghese N."/>
            <person name="Submissions S."/>
        </authorList>
    </citation>
    <scope>NUCLEOTIDE SEQUENCE [LARGE SCALE GENOMIC DNA]</scope>
    <source>
        <strain evidence="5">DSM 23920</strain>
    </source>
</reference>
<keyword evidence="2 4" id="KW-0378">Hydrolase</keyword>
<evidence type="ECO:0000256" key="2">
    <source>
        <dbReference type="ARBA" id="ARBA00022801"/>
    </source>
</evidence>
<proteinExistence type="inferred from homology"/>
<dbReference type="Gene3D" id="1.10.4080.10">
    <property type="entry name" value="ADP-ribosylation/Crystallin J1"/>
    <property type="match status" value="1"/>
</dbReference>
<dbReference type="RefSeq" id="WP_089765421.1">
    <property type="nucleotide sequence ID" value="NZ_BKAT01000057.1"/>
</dbReference>
<dbReference type="InterPro" id="IPR036705">
    <property type="entry name" value="Ribosyl_crysJ1_sf"/>
</dbReference>
<name>A0A1H4G9W2_9BACT</name>
<dbReference type="InterPro" id="IPR005502">
    <property type="entry name" value="Ribosyl_crysJ1"/>
</dbReference>
<dbReference type="Proteomes" id="UP000199656">
    <property type="component" value="Unassembled WGS sequence"/>
</dbReference>
<sequence length="294" mass="31878">MLDVIHDKLLGCLVGGAVGDAVGSFYESGDEGAAVDFEKVFCITDDTQLTLATCEAIVKNRELTPDKVATSFLNWYNRGRLRGLGASTLKALRDLQMGAHWGLSGRSGEYAAGNGAAMRIAPLAFVLDVPNERQLIRDICRITHKNEEAYVGALCILYLLHDRLADSDTDDDELMKKLIAEMPDTKVRDHLILLQEAAPETISSAGKLVGTSGYVASSVPFAIFAALQLRQLGFRQVITEIIQCGGDTDTNASLAGQIMGTAIGFKNLPPDVLTVFNKIEESSYILELGNQIRR</sequence>
<dbReference type="STRING" id="408074.SAMN05660909_05103"/>
<dbReference type="EMBL" id="FNRL01000035">
    <property type="protein sequence ID" value="SEB06443.1"/>
    <property type="molecule type" value="Genomic_DNA"/>
</dbReference>
<dbReference type="OrthoDB" id="9798107at2"/>
<feature type="binding site" evidence="3">
    <location>
        <position position="44"/>
    </location>
    <ligand>
        <name>Mg(2+)</name>
        <dbReference type="ChEBI" id="CHEBI:18420"/>
        <label>1</label>
    </ligand>
</feature>
<dbReference type="PANTHER" id="PTHR16222">
    <property type="entry name" value="ADP-RIBOSYLGLYCOHYDROLASE"/>
    <property type="match status" value="1"/>
</dbReference>
<feature type="binding site" evidence="3">
    <location>
        <position position="250"/>
    </location>
    <ligand>
        <name>Mg(2+)</name>
        <dbReference type="ChEBI" id="CHEBI:18420"/>
        <label>1</label>
    </ligand>
</feature>
<evidence type="ECO:0000256" key="1">
    <source>
        <dbReference type="ARBA" id="ARBA00010702"/>
    </source>
</evidence>
<comment type="cofactor">
    <cofactor evidence="3">
        <name>Mg(2+)</name>
        <dbReference type="ChEBI" id="CHEBI:18420"/>
    </cofactor>
    <text evidence="3">Binds 2 magnesium ions per subunit.</text>
</comment>
<dbReference type="AlphaFoldDB" id="A0A1H4G9W2"/>
<keyword evidence="3" id="KW-0460">Magnesium</keyword>
<dbReference type="PANTHER" id="PTHR16222:SF24">
    <property type="entry name" value="ADP-RIBOSYLHYDROLASE ARH3"/>
    <property type="match status" value="1"/>
</dbReference>
<gene>
    <name evidence="4" type="ORF">SAMN05660909_05103</name>
</gene>
<feature type="binding site" evidence="3">
    <location>
        <position position="249"/>
    </location>
    <ligand>
        <name>Mg(2+)</name>
        <dbReference type="ChEBI" id="CHEBI:18420"/>
        <label>1</label>
    </ligand>
</feature>
<keyword evidence="5" id="KW-1185">Reference proteome</keyword>
<dbReference type="InterPro" id="IPR050792">
    <property type="entry name" value="ADP-ribosylglycohydrolase"/>
</dbReference>